<name>A0A9D1WVL0_9FIRM</name>
<comment type="caution">
    <text evidence="2">The sequence shown here is derived from an EMBL/GenBank/DDBJ whole genome shotgun (WGS) entry which is preliminary data.</text>
</comment>
<sequence>MPGTVTNAVKPRYQEASYLKVGEAFELMGTGFQELNEDPGAQTTTKRYISDRSSTSSITSYEGEHSFTADQIVSQAAIKDLIDIGKQRKTGADAERELIRVDLDDAVASKDNTFKARKFNVAAEISSFSDNDGEWQVEGTLRDKGDPVLGEFNTQTKTFTADSKLEAQEGE</sequence>
<dbReference type="EMBL" id="DXEM01000017">
    <property type="protein sequence ID" value="HIX67651.1"/>
    <property type="molecule type" value="Genomic_DNA"/>
</dbReference>
<protein>
    <submittedName>
        <fullName evidence="2">Uncharacterized protein</fullName>
    </submittedName>
</protein>
<organism evidence="2 3">
    <name type="scientific">Candidatus Anaerostipes excrementavium</name>
    <dbReference type="NCBI Taxonomy" id="2838463"/>
    <lineage>
        <taxon>Bacteria</taxon>
        <taxon>Bacillati</taxon>
        <taxon>Bacillota</taxon>
        <taxon>Clostridia</taxon>
        <taxon>Lachnospirales</taxon>
        <taxon>Lachnospiraceae</taxon>
        <taxon>Anaerostipes</taxon>
    </lineage>
</organism>
<gene>
    <name evidence="2" type="ORF">H9735_05915</name>
</gene>
<reference evidence="2" key="2">
    <citation type="submission" date="2021-04" db="EMBL/GenBank/DDBJ databases">
        <authorList>
            <person name="Gilroy R."/>
        </authorList>
    </citation>
    <scope>NUCLEOTIDE SEQUENCE</scope>
    <source>
        <strain evidence="2">CHK191-13928</strain>
    </source>
</reference>
<feature type="compositionally biased region" description="Low complexity" evidence="1">
    <location>
        <begin position="51"/>
        <end position="61"/>
    </location>
</feature>
<evidence type="ECO:0000256" key="1">
    <source>
        <dbReference type="SAM" id="MobiDB-lite"/>
    </source>
</evidence>
<evidence type="ECO:0000313" key="2">
    <source>
        <dbReference type="EMBL" id="HIX67651.1"/>
    </source>
</evidence>
<evidence type="ECO:0000313" key="3">
    <source>
        <dbReference type="Proteomes" id="UP000886721"/>
    </source>
</evidence>
<dbReference type="AlphaFoldDB" id="A0A9D1WVL0"/>
<feature type="region of interest" description="Disordered" evidence="1">
    <location>
        <begin position="35"/>
        <end position="63"/>
    </location>
</feature>
<reference evidence="2" key="1">
    <citation type="journal article" date="2021" name="PeerJ">
        <title>Extensive microbial diversity within the chicken gut microbiome revealed by metagenomics and culture.</title>
        <authorList>
            <person name="Gilroy R."/>
            <person name="Ravi A."/>
            <person name="Getino M."/>
            <person name="Pursley I."/>
            <person name="Horton D.L."/>
            <person name="Alikhan N.F."/>
            <person name="Baker D."/>
            <person name="Gharbi K."/>
            <person name="Hall N."/>
            <person name="Watson M."/>
            <person name="Adriaenssens E.M."/>
            <person name="Foster-Nyarko E."/>
            <person name="Jarju S."/>
            <person name="Secka A."/>
            <person name="Antonio M."/>
            <person name="Oren A."/>
            <person name="Chaudhuri R.R."/>
            <person name="La Ragione R."/>
            <person name="Hildebrand F."/>
            <person name="Pallen M.J."/>
        </authorList>
    </citation>
    <scope>NUCLEOTIDE SEQUENCE</scope>
    <source>
        <strain evidence="2">CHK191-13928</strain>
    </source>
</reference>
<dbReference type="Proteomes" id="UP000886721">
    <property type="component" value="Unassembled WGS sequence"/>
</dbReference>
<accession>A0A9D1WVL0</accession>
<proteinExistence type="predicted"/>